<dbReference type="Gene3D" id="2.30.110.10">
    <property type="entry name" value="Electron Transport, Fmn-binding Protein, Chain A"/>
    <property type="match status" value="1"/>
</dbReference>
<dbReference type="Proteomes" id="UP001216510">
    <property type="component" value="Chromosome"/>
</dbReference>
<keyword evidence="3" id="KW-1185">Reference proteome</keyword>
<organism evidence="2 3">
    <name type="scientific">Pseudoduganella chitinolytica</name>
    <dbReference type="NCBI Taxonomy" id="34070"/>
    <lineage>
        <taxon>Bacteria</taxon>
        <taxon>Pseudomonadati</taxon>
        <taxon>Pseudomonadota</taxon>
        <taxon>Betaproteobacteria</taxon>
        <taxon>Burkholderiales</taxon>
        <taxon>Oxalobacteraceae</taxon>
        <taxon>Telluria group</taxon>
        <taxon>Pseudoduganella</taxon>
    </lineage>
</organism>
<evidence type="ECO:0000313" key="3">
    <source>
        <dbReference type="Proteomes" id="UP001216510"/>
    </source>
</evidence>
<evidence type="ECO:0000259" key="1">
    <source>
        <dbReference type="Pfam" id="PF01243"/>
    </source>
</evidence>
<dbReference type="EMBL" id="CP119083">
    <property type="protein sequence ID" value="WEF33934.1"/>
    <property type="molecule type" value="Genomic_DNA"/>
</dbReference>
<dbReference type="Pfam" id="PF01243">
    <property type="entry name" value="PNPOx_N"/>
    <property type="match status" value="1"/>
</dbReference>
<protein>
    <submittedName>
        <fullName evidence="2">Pyridoxamine 5'-phosphate oxidase family protein</fullName>
    </submittedName>
</protein>
<dbReference type="SUPFAM" id="SSF50475">
    <property type="entry name" value="FMN-binding split barrel"/>
    <property type="match status" value="1"/>
</dbReference>
<reference evidence="2 3" key="1">
    <citation type="submission" date="2023-02" db="EMBL/GenBank/DDBJ databases">
        <title>Gemone sequence of Telluria chitinolytica ACM 3522T.</title>
        <authorList>
            <person name="Frediansyah A."/>
            <person name="Miess H."/>
            <person name="Gross H."/>
        </authorList>
    </citation>
    <scope>NUCLEOTIDE SEQUENCE [LARGE SCALE GENOMIC DNA]</scope>
    <source>
        <strain evidence="2 3">ACM 3522</strain>
    </source>
</reference>
<gene>
    <name evidence="2" type="ORF">PX653_03915</name>
</gene>
<dbReference type="InterPro" id="IPR011576">
    <property type="entry name" value="Pyridox_Oxase_N"/>
</dbReference>
<evidence type="ECO:0000313" key="2">
    <source>
        <dbReference type="EMBL" id="WEF33934.1"/>
    </source>
</evidence>
<sequence length="298" mass="32104">MDGPLPSPWHDGERALQRTVGLEQRMDEVGRKVVRPYMPDQHRAFFAQLPFVVLGSVDASGDAWATLRAGPPGFLASPDPRTLRIDLRPEPADPAQAGMADGAAVGLLGIELHTRRRNRVNGTLRATDGGYVLDVQESFGNCPQYIQVRHWSPAPAHPVPAQELSALGPEERAWIGTAATLFVATYADIASDTAAGRRVDVSHRGGAAGFVQVAPDGILTVPDYPGNRFFNTLGNLLLNGRAGLVFVDFASGDLLQLSGDAAVVLADGGLPGAERLWRFTPRRIVRRAGALPLRWQDR</sequence>
<name>A0ABY8BHV3_9BURK</name>
<feature type="domain" description="Pyridoxamine 5'-phosphate oxidase N-terminal" evidence="1">
    <location>
        <begin position="38"/>
        <end position="126"/>
    </location>
</feature>
<proteinExistence type="predicted"/>
<accession>A0ABY8BHV3</accession>
<dbReference type="RefSeq" id="WP_277416618.1">
    <property type="nucleotide sequence ID" value="NZ_CP119083.1"/>
</dbReference>
<dbReference type="InterPro" id="IPR012349">
    <property type="entry name" value="Split_barrel_FMN-bd"/>
</dbReference>
<dbReference type="PANTHER" id="PTHR42815:SF2">
    <property type="entry name" value="FAD-BINDING, PUTATIVE (AFU_ORTHOLOGUE AFUA_6G07600)-RELATED"/>
    <property type="match status" value="1"/>
</dbReference>
<dbReference type="PANTHER" id="PTHR42815">
    <property type="entry name" value="FAD-BINDING, PUTATIVE (AFU_ORTHOLOGUE AFUA_6G07600)-RELATED"/>
    <property type="match status" value="1"/>
</dbReference>